<evidence type="ECO:0000256" key="1">
    <source>
        <dbReference type="ARBA" id="ARBA00001947"/>
    </source>
</evidence>
<dbReference type="GO" id="GO:0046872">
    <property type="term" value="F:metal ion binding"/>
    <property type="evidence" value="ECO:0007669"/>
    <property type="project" value="UniProtKB-KW"/>
</dbReference>
<accession>A0A135P7X8</accession>
<name>A0A135P7X8_9HYPH</name>
<dbReference type="PANTHER" id="PTHR43350:SF19">
    <property type="entry name" value="D-GULOSIDE 3-DEHYDROGENASE"/>
    <property type="match status" value="1"/>
</dbReference>
<dbReference type="Proteomes" id="UP000070498">
    <property type="component" value="Unassembled WGS sequence"/>
</dbReference>
<dbReference type="GO" id="GO:0016491">
    <property type="term" value="F:oxidoreductase activity"/>
    <property type="evidence" value="ECO:0007669"/>
    <property type="project" value="UniProtKB-KW"/>
</dbReference>
<dbReference type="SUPFAM" id="SSF51735">
    <property type="entry name" value="NAD(P)-binding Rossmann-fold domains"/>
    <property type="match status" value="1"/>
</dbReference>
<evidence type="ECO:0000313" key="6">
    <source>
        <dbReference type="EMBL" id="KXG87534.1"/>
    </source>
</evidence>
<dbReference type="CDD" id="cd08255">
    <property type="entry name" value="2-desacetyl-2-hydroxyethyl_bacteriochlorophyllide_like"/>
    <property type="match status" value="1"/>
</dbReference>
<reference evidence="6 7" key="1">
    <citation type="submission" date="2015-11" db="EMBL/GenBank/DDBJ databases">
        <title>Draft genome sequence of Agrobacterium sp. R89-1.</title>
        <authorList>
            <person name="Zahradnik J."/>
            <person name="Kyslikova E."/>
            <person name="Palyzova A."/>
            <person name="Kyslik P."/>
        </authorList>
    </citation>
    <scope>NUCLEOTIDE SEQUENCE [LARGE SCALE GENOMIC DNA]</scope>
    <source>
        <strain evidence="6 7">R89-1</strain>
    </source>
</reference>
<comment type="similarity">
    <text evidence="2">Belongs to the zinc-containing alcohol dehydrogenase family.</text>
</comment>
<evidence type="ECO:0000256" key="3">
    <source>
        <dbReference type="ARBA" id="ARBA00022723"/>
    </source>
</evidence>
<dbReference type="Gene3D" id="3.40.50.720">
    <property type="entry name" value="NAD(P)-binding Rossmann-like Domain"/>
    <property type="match status" value="1"/>
</dbReference>
<organism evidence="6 7">
    <name type="scientific">Agrobacterium bohemicum</name>
    <dbReference type="NCBI Taxonomy" id="2052828"/>
    <lineage>
        <taxon>Bacteria</taxon>
        <taxon>Pseudomonadati</taxon>
        <taxon>Pseudomonadota</taxon>
        <taxon>Alphaproteobacteria</taxon>
        <taxon>Hyphomicrobiales</taxon>
        <taxon>Rhizobiaceae</taxon>
        <taxon>Rhizobium/Agrobacterium group</taxon>
        <taxon>Agrobacterium</taxon>
    </lineage>
</organism>
<dbReference type="EMBL" id="LNUW01000005">
    <property type="protein sequence ID" value="KXG87534.1"/>
    <property type="molecule type" value="Genomic_DNA"/>
</dbReference>
<dbReference type="InterPro" id="IPR036291">
    <property type="entry name" value="NAD(P)-bd_dom_sf"/>
</dbReference>
<proteinExistence type="inferred from homology"/>
<evidence type="ECO:0000256" key="2">
    <source>
        <dbReference type="ARBA" id="ARBA00008072"/>
    </source>
</evidence>
<dbReference type="SUPFAM" id="SSF50129">
    <property type="entry name" value="GroES-like"/>
    <property type="match status" value="1"/>
</dbReference>
<dbReference type="AlphaFoldDB" id="A0A135P7X8"/>
<dbReference type="PANTHER" id="PTHR43350">
    <property type="entry name" value="NAD-DEPENDENT ALCOHOL DEHYDROGENASE"/>
    <property type="match status" value="1"/>
</dbReference>
<comment type="caution">
    <text evidence="6">The sequence shown here is derived from an EMBL/GenBank/DDBJ whole genome shotgun (WGS) entry which is preliminary data.</text>
</comment>
<evidence type="ECO:0000256" key="5">
    <source>
        <dbReference type="ARBA" id="ARBA00023002"/>
    </source>
</evidence>
<protein>
    <submittedName>
        <fullName evidence="6">Dehydrogenase</fullName>
    </submittedName>
</protein>
<dbReference type="InterPro" id="IPR011032">
    <property type="entry name" value="GroES-like_sf"/>
</dbReference>
<dbReference type="Gene3D" id="3.90.180.10">
    <property type="entry name" value="Medium-chain alcohol dehydrogenases, catalytic domain"/>
    <property type="match status" value="1"/>
</dbReference>
<keyword evidence="7" id="KW-1185">Reference proteome</keyword>
<sequence length="315" mass="34034">MWIEHANHCAIREESLGPLGPDGVFVRSLYSGVSRGTESLVFNGAVPPGEFVRMRGPHMGGDFSFPVKYGYSSVGIVEWGPEELIGKIVFCLHPHQDFFITTKNMVSVLPENLPPARAVLAANMETALNIVWDALVQPGDRVAVFGGGVVGTLIANLVSRIAGTETVLVDSNPMRRTHVQAMGITFAEAGTLDGEFDVLINASASGAALAAAIQHAGTEARIVEASWYGDKPITISLGGAFHSKRLSLISSQVGSIPAMRKGRWSFSRRMTKALELLRDDRLDHLISGETAFADLATDYSRILSGQDTLCHRIRY</sequence>
<keyword evidence="3" id="KW-0479">Metal-binding</keyword>
<comment type="cofactor">
    <cofactor evidence="1">
        <name>Zn(2+)</name>
        <dbReference type="ChEBI" id="CHEBI:29105"/>
    </cofactor>
</comment>
<keyword evidence="4" id="KW-0862">Zinc</keyword>
<gene>
    <name evidence="6" type="ORF">ATO67_19645</name>
</gene>
<dbReference type="STRING" id="2052828.ATO67_19645"/>
<evidence type="ECO:0000313" key="7">
    <source>
        <dbReference type="Proteomes" id="UP000070498"/>
    </source>
</evidence>
<keyword evidence="5" id="KW-0560">Oxidoreductase</keyword>
<evidence type="ECO:0000256" key="4">
    <source>
        <dbReference type="ARBA" id="ARBA00022833"/>
    </source>
</evidence>